<dbReference type="Pfam" id="PF07714">
    <property type="entry name" value="PK_Tyr_Ser-Thr"/>
    <property type="match status" value="1"/>
</dbReference>
<reference evidence="14" key="1">
    <citation type="submission" date="2025-08" db="UniProtKB">
        <authorList>
            <consortium name="RefSeq"/>
        </authorList>
    </citation>
    <scope>IDENTIFICATION</scope>
</reference>
<dbReference type="Pfam" id="PF02205">
    <property type="entry name" value="WH2"/>
    <property type="match status" value="1"/>
</dbReference>
<name>A0A6P8I0M8_ACTTE</name>
<dbReference type="PANTHER" id="PTHR22999:SF40">
    <property type="entry name" value="PX DOMAIN-CONTAINING PROTEIN KINASE-LIKE PROTEIN"/>
    <property type="match status" value="1"/>
</dbReference>
<dbReference type="GO" id="GO:0035091">
    <property type="term" value="F:phosphatidylinositol binding"/>
    <property type="evidence" value="ECO:0007669"/>
    <property type="project" value="InterPro"/>
</dbReference>
<dbReference type="SUPFAM" id="SSF56112">
    <property type="entry name" value="Protein kinase-like (PK-like)"/>
    <property type="match status" value="1"/>
</dbReference>
<dbReference type="GO" id="GO:0004672">
    <property type="term" value="F:protein kinase activity"/>
    <property type="evidence" value="ECO:0007669"/>
    <property type="project" value="InterPro"/>
</dbReference>
<dbReference type="PROSITE" id="PS50195">
    <property type="entry name" value="PX"/>
    <property type="match status" value="1"/>
</dbReference>
<dbReference type="InterPro" id="IPR000719">
    <property type="entry name" value="Prot_kinase_dom"/>
</dbReference>
<organism evidence="13 14">
    <name type="scientific">Actinia tenebrosa</name>
    <name type="common">Australian red waratah sea anemone</name>
    <dbReference type="NCBI Taxonomy" id="6105"/>
    <lineage>
        <taxon>Eukaryota</taxon>
        <taxon>Metazoa</taxon>
        <taxon>Cnidaria</taxon>
        <taxon>Anthozoa</taxon>
        <taxon>Hexacorallia</taxon>
        <taxon>Actiniaria</taxon>
        <taxon>Actiniidae</taxon>
        <taxon>Actinia</taxon>
    </lineage>
</organism>
<dbReference type="OrthoDB" id="41200at2759"/>
<keyword evidence="4" id="KW-0963">Cytoplasm</keyword>
<dbReference type="InParanoid" id="A0A6P8I0M8"/>
<proteinExistence type="predicted"/>
<feature type="domain" description="PX" evidence="12">
    <location>
        <begin position="10"/>
        <end position="122"/>
    </location>
</feature>
<dbReference type="InterPro" id="IPR001245">
    <property type="entry name" value="Ser-Thr/Tyr_kinase_cat_dom"/>
</dbReference>
<evidence type="ECO:0000256" key="9">
    <source>
        <dbReference type="ARBA" id="ARBA00076739"/>
    </source>
</evidence>
<feature type="region of interest" description="Disordered" evidence="10">
    <location>
        <begin position="418"/>
        <end position="535"/>
    </location>
</feature>
<feature type="compositionally biased region" description="Basic and acidic residues" evidence="10">
    <location>
        <begin position="525"/>
        <end position="535"/>
    </location>
</feature>
<comment type="function">
    <text evidence="7">Binds to and modulates brain Na,K-ATPase subunits ATP1B1 and ATP1B3 and may thereby participate in the regulation of electrical excitability and synaptic transmission. May not display kinase activity.</text>
</comment>
<dbReference type="GO" id="GO:0005769">
    <property type="term" value="C:early endosome"/>
    <property type="evidence" value="ECO:0007669"/>
    <property type="project" value="TreeGrafter"/>
</dbReference>
<dbReference type="InterPro" id="IPR051837">
    <property type="entry name" value="SortingNexin/PXDomain-PKLike"/>
</dbReference>
<dbReference type="InterPro" id="IPR001683">
    <property type="entry name" value="PX_dom"/>
</dbReference>
<gene>
    <name evidence="14" type="primary">LOC116297230</name>
</gene>
<dbReference type="SMART" id="SM00312">
    <property type="entry name" value="PX"/>
    <property type="match status" value="1"/>
</dbReference>
<protein>
    <recommendedName>
        <fullName evidence="8">PX domain-containing protein kinase-like protein</fullName>
    </recommendedName>
    <alternativeName>
        <fullName evidence="9">Modulator of Na,K-ATPase</fullName>
    </alternativeName>
</protein>
<dbReference type="Proteomes" id="UP000515163">
    <property type="component" value="Unplaced"/>
</dbReference>
<evidence type="ECO:0000256" key="10">
    <source>
        <dbReference type="SAM" id="MobiDB-lite"/>
    </source>
</evidence>
<accession>A0A6P8I0M8</accession>
<dbReference type="SUPFAM" id="SSF64268">
    <property type="entry name" value="PX domain"/>
    <property type="match status" value="1"/>
</dbReference>
<dbReference type="InterPro" id="IPR011009">
    <property type="entry name" value="Kinase-like_dom_sf"/>
</dbReference>
<keyword evidence="3" id="KW-1003">Cell membrane</keyword>
<evidence type="ECO:0000256" key="3">
    <source>
        <dbReference type="ARBA" id="ARBA00022475"/>
    </source>
</evidence>
<dbReference type="InterPro" id="IPR003124">
    <property type="entry name" value="WH2_dom"/>
</dbReference>
<evidence type="ECO:0000256" key="6">
    <source>
        <dbReference type="ARBA" id="ARBA00023203"/>
    </source>
</evidence>
<dbReference type="GO" id="GO:0005886">
    <property type="term" value="C:plasma membrane"/>
    <property type="evidence" value="ECO:0007669"/>
    <property type="project" value="UniProtKB-SubCell"/>
</dbReference>
<evidence type="ECO:0000259" key="12">
    <source>
        <dbReference type="PROSITE" id="PS50195"/>
    </source>
</evidence>
<dbReference type="GO" id="GO:0005770">
    <property type="term" value="C:late endosome"/>
    <property type="evidence" value="ECO:0007669"/>
    <property type="project" value="TreeGrafter"/>
</dbReference>
<comment type="subcellular location">
    <subcellularLocation>
        <location evidence="1">Cell membrane</location>
        <topology evidence="1">Peripheral membrane protein</topology>
    </subcellularLocation>
    <subcellularLocation>
        <location evidence="2">Cytoplasm</location>
    </subcellularLocation>
</comment>
<dbReference type="GO" id="GO:0006622">
    <property type="term" value="P:protein targeting to lysosome"/>
    <property type="evidence" value="ECO:0007669"/>
    <property type="project" value="TreeGrafter"/>
</dbReference>
<evidence type="ECO:0000256" key="1">
    <source>
        <dbReference type="ARBA" id="ARBA00004202"/>
    </source>
</evidence>
<dbReference type="RefSeq" id="XP_031561283.1">
    <property type="nucleotide sequence ID" value="XM_031705423.1"/>
</dbReference>
<dbReference type="Pfam" id="PF00787">
    <property type="entry name" value="PX"/>
    <property type="match status" value="1"/>
</dbReference>
<dbReference type="PROSITE" id="PS50011">
    <property type="entry name" value="PROTEIN_KINASE_DOM"/>
    <property type="match status" value="1"/>
</dbReference>
<evidence type="ECO:0000313" key="13">
    <source>
        <dbReference type="Proteomes" id="UP000515163"/>
    </source>
</evidence>
<keyword evidence="6" id="KW-0009">Actin-binding</keyword>
<dbReference type="AlphaFoldDB" id="A0A6P8I0M8"/>
<dbReference type="GO" id="GO:0003779">
    <property type="term" value="F:actin binding"/>
    <property type="evidence" value="ECO:0007669"/>
    <property type="project" value="UniProtKB-KW"/>
</dbReference>
<evidence type="ECO:0000259" key="11">
    <source>
        <dbReference type="PROSITE" id="PS50011"/>
    </source>
</evidence>
<dbReference type="PANTHER" id="PTHR22999">
    <property type="entry name" value="PX SERINE/THREONINE KINASE PXK"/>
    <property type="match status" value="1"/>
</dbReference>
<dbReference type="FunFam" id="3.30.1520.10:FF:000010">
    <property type="entry name" value="PX domain-containing protein kinase-like protein isoform X6"/>
    <property type="match status" value="1"/>
</dbReference>
<dbReference type="GO" id="GO:0005524">
    <property type="term" value="F:ATP binding"/>
    <property type="evidence" value="ECO:0007669"/>
    <property type="project" value="InterPro"/>
</dbReference>
<dbReference type="CDD" id="cd22062">
    <property type="entry name" value="WH2_DdVASP-like"/>
    <property type="match status" value="1"/>
</dbReference>
<evidence type="ECO:0000256" key="4">
    <source>
        <dbReference type="ARBA" id="ARBA00022490"/>
    </source>
</evidence>
<dbReference type="GO" id="GO:0043271">
    <property type="term" value="P:negative regulation of monoatomic ion transport"/>
    <property type="evidence" value="ECO:0007669"/>
    <property type="project" value="TreeGrafter"/>
</dbReference>
<dbReference type="GeneID" id="116297230"/>
<dbReference type="GO" id="GO:0045022">
    <property type="term" value="P:early endosome to late endosome transport"/>
    <property type="evidence" value="ECO:0007669"/>
    <property type="project" value="TreeGrafter"/>
</dbReference>
<sequence>MAWRNRGRAVLDDTIPLMCVFEGIDKKEHVDYFIKVQRGAKPEDSWQVVHRYSDFAALHSILESSGIELPLPPKKVFGNMDSTFIAERQQGLQSYLHFILANPLLSRHISVKKFLDPVKYSENFQEQAMQHVAMFLRSVPNWEIVEPLPDIGWRLRKSYFLIKPTDPSKKDVRHILTWQHPHIYPTGFATFTEHGVIVVRNFLPDGTLRDYLCKAKPKLNQLKKYGNPKARNTLAIPQVQIYGKQILETLKFLHDKGYPYGHLHTGNIVLEGNICKLLDIENGLLGIPSIHRNRYVPYKKIQDKESEDVYCFAHVLYEMTFGEPLKMSTISQLPPTCPNDLRTILESILKDEPLTKKGLPSVTELLESPFFSSVNLPPSEKPIFKIPSKIKESIRMAKEKAEQRLKEDQKFLRQFRRVSKAHAHHMSEEEKKKRKKSAKKSQKSDSARPVSPTGPPPSSPTPVSRTQAPAAPTPSAPPPPQAPTAPPPPATQQPARSTPPPSSQGRGALLSSISSFKKGGLKKAVTVDKSKPKLQ</sequence>
<dbReference type="KEGG" id="aten:116297230"/>
<dbReference type="FunFam" id="1.10.510.10:FF:000830">
    <property type="entry name" value="PX domain-containing serine/threonine kinase"/>
    <property type="match status" value="1"/>
</dbReference>
<evidence type="ECO:0000256" key="8">
    <source>
        <dbReference type="ARBA" id="ARBA00069935"/>
    </source>
</evidence>
<evidence type="ECO:0000256" key="7">
    <source>
        <dbReference type="ARBA" id="ARBA00054468"/>
    </source>
</evidence>
<feature type="compositionally biased region" description="Low complexity" evidence="10">
    <location>
        <begin position="461"/>
        <end position="470"/>
    </location>
</feature>
<evidence type="ECO:0000256" key="5">
    <source>
        <dbReference type="ARBA" id="ARBA00023136"/>
    </source>
</evidence>
<dbReference type="Gene3D" id="1.10.510.10">
    <property type="entry name" value="Transferase(Phosphotransferase) domain 1"/>
    <property type="match status" value="1"/>
</dbReference>
<evidence type="ECO:0000256" key="2">
    <source>
        <dbReference type="ARBA" id="ARBA00004496"/>
    </source>
</evidence>
<dbReference type="GO" id="GO:0008333">
    <property type="term" value="P:endosome to lysosome transport"/>
    <property type="evidence" value="ECO:0007669"/>
    <property type="project" value="TreeGrafter"/>
</dbReference>
<evidence type="ECO:0000313" key="14">
    <source>
        <dbReference type="RefSeq" id="XP_031561283.1"/>
    </source>
</evidence>
<dbReference type="Gene3D" id="3.30.1520.10">
    <property type="entry name" value="Phox-like domain"/>
    <property type="match status" value="1"/>
</dbReference>
<keyword evidence="13" id="KW-1185">Reference proteome</keyword>
<feature type="compositionally biased region" description="Pro residues" evidence="10">
    <location>
        <begin position="471"/>
        <end position="502"/>
    </location>
</feature>
<dbReference type="FunCoup" id="A0A6P8I0M8">
    <property type="interactions" value="1757"/>
</dbReference>
<dbReference type="InterPro" id="IPR036871">
    <property type="entry name" value="PX_dom_sf"/>
</dbReference>
<feature type="compositionally biased region" description="Basic residues" evidence="10">
    <location>
        <begin position="432"/>
        <end position="441"/>
    </location>
</feature>
<feature type="domain" description="Protein kinase" evidence="11">
    <location>
        <begin position="84"/>
        <end position="371"/>
    </location>
</feature>
<keyword evidence="5" id="KW-0472">Membrane</keyword>